<dbReference type="SUPFAM" id="SSF52972">
    <property type="entry name" value="ITPase-like"/>
    <property type="match status" value="1"/>
</dbReference>
<proteinExistence type="predicted"/>
<protein>
    <submittedName>
        <fullName evidence="2">XTP/dITP diphosphohydrolase</fullName>
    </submittedName>
</protein>
<sequence>MPFILASNNSAKTQEIAILAQEMGQKIINYRELSNQKLSFPAESTNSQRHNALTKARFIHQAFPDEYVLADDTGLYLDAYPQRFGVVTAREFKEKGIIGTQAEQEYILSLYQPGQDRSACLLAVMALITPSGQELLAWGKGGVRIADNIRGGQWLDGLDNILEAENGLTLSEMSLEEVVGYHDRSRALATLLKALPKG</sequence>
<evidence type="ECO:0000313" key="2">
    <source>
        <dbReference type="EMBL" id="PVY86115.1"/>
    </source>
</evidence>
<dbReference type="CDD" id="cd00985">
    <property type="entry name" value="Maf_Ham1"/>
    <property type="match status" value="1"/>
</dbReference>
<dbReference type="GO" id="GO:0009143">
    <property type="term" value="P:nucleoside triphosphate catabolic process"/>
    <property type="evidence" value="ECO:0007669"/>
    <property type="project" value="InterPro"/>
</dbReference>
<dbReference type="RefSeq" id="WP_089937227.1">
    <property type="nucleotide sequence ID" value="NZ_CAKOEW010000004.1"/>
</dbReference>
<comment type="caution">
    <text evidence="2">The sequence shown here is derived from an EMBL/GenBank/DDBJ whole genome shotgun (WGS) entry which is preliminary data.</text>
</comment>
<dbReference type="Pfam" id="PF01725">
    <property type="entry name" value="Ham1p_like"/>
    <property type="match status" value="1"/>
</dbReference>
<dbReference type="AlphaFoldDB" id="A0A2U1DEJ9"/>
<evidence type="ECO:0000313" key="3">
    <source>
        <dbReference type="Proteomes" id="UP000245433"/>
    </source>
</evidence>
<dbReference type="GO" id="GO:0047429">
    <property type="term" value="F:nucleoside triphosphate diphosphatase activity"/>
    <property type="evidence" value="ECO:0007669"/>
    <property type="project" value="InterPro"/>
</dbReference>
<name>A0A2U1DEJ9_9LACO</name>
<dbReference type="Proteomes" id="UP000245433">
    <property type="component" value="Unassembled WGS sequence"/>
</dbReference>
<organism evidence="2 3">
    <name type="scientific">Convivina intestini</name>
    <dbReference type="NCBI Taxonomy" id="1505726"/>
    <lineage>
        <taxon>Bacteria</taxon>
        <taxon>Bacillati</taxon>
        <taxon>Bacillota</taxon>
        <taxon>Bacilli</taxon>
        <taxon>Lactobacillales</taxon>
        <taxon>Lactobacillaceae</taxon>
        <taxon>Convivina</taxon>
    </lineage>
</organism>
<keyword evidence="1 2" id="KW-0378">Hydrolase</keyword>
<dbReference type="EMBL" id="QEKT01000001">
    <property type="protein sequence ID" value="PVY86115.1"/>
    <property type="molecule type" value="Genomic_DNA"/>
</dbReference>
<dbReference type="Gene3D" id="3.90.950.10">
    <property type="match status" value="1"/>
</dbReference>
<dbReference type="InterPro" id="IPR002637">
    <property type="entry name" value="RdgB/HAM1"/>
</dbReference>
<dbReference type="InterPro" id="IPR029001">
    <property type="entry name" value="ITPase-like_fam"/>
</dbReference>
<keyword evidence="3" id="KW-1185">Reference proteome</keyword>
<gene>
    <name evidence="2" type="ORF">C7384_10128</name>
</gene>
<evidence type="ECO:0000256" key="1">
    <source>
        <dbReference type="ARBA" id="ARBA00022801"/>
    </source>
</evidence>
<reference evidence="2 3" key="1">
    <citation type="submission" date="2018-04" db="EMBL/GenBank/DDBJ databases">
        <title>Genomic Encyclopedia of Type Strains, Phase IV (KMG-IV): sequencing the most valuable type-strain genomes for metagenomic binning, comparative biology and taxonomic classification.</title>
        <authorList>
            <person name="Goeker M."/>
        </authorList>
    </citation>
    <scope>NUCLEOTIDE SEQUENCE [LARGE SCALE GENOMIC DNA]</scope>
    <source>
        <strain evidence="2 3">DSM 28795</strain>
    </source>
</reference>
<dbReference type="OrthoDB" id="2142580at2"/>
<accession>A0A2U1DEJ9</accession>